<evidence type="ECO:0000259" key="1">
    <source>
        <dbReference type="Pfam" id="PF14372"/>
    </source>
</evidence>
<dbReference type="InterPro" id="IPR012337">
    <property type="entry name" value="RNaseH-like_sf"/>
</dbReference>
<dbReference type="EMBL" id="BSYO01000003">
    <property type="protein sequence ID" value="GMH02293.1"/>
    <property type="molecule type" value="Genomic_DNA"/>
</dbReference>
<evidence type="ECO:0000313" key="2">
    <source>
        <dbReference type="EMBL" id="GMH02293.1"/>
    </source>
</evidence>
<reference evidence="2" key="1">
    <citation type="submission" date="2023-05" db="EMBL/GenBank/DDBJ databases">
        <title>Nepenthes gracilis genome sequencing.</title>
        <authorList>
            <person name="Fukushima K."/>
        </authorList>
    </citation>
    <scope>NUCLEOTIDE SEQUENCE</scope>
    <source>
        <strain evidence="2">SING2019-196</strain>
    </source>
</reference>
<dbReference type="Pfam" id="PF14372">
    <property type="entry name" value="hAT-like_RNase-H"/>
    <property type="match status" value="1"/>
</dbReference>
<dbReference type="Proteomes" id="UP001279734">
    <property type="component" value="Unassembled WGS sequence"/>
</dbReference>
<proteinExistence type="predicted"/>
<keyword evidence="3" id="KW-1185">Reference proteome</keyword>
<dbReference type="InterPro" id="IPR025525">
    <property type="entry name" value="hAT-like_transposase_RNase-H"/>
</dbReference>
<organism evidence="2 3">
    <name type="scientific">Nepenthes gracilis</name>
    <name type="common">Slender pitcher plant</name>
    <dbReference type="NCBI Taxonomy" id="150966"/>
    <lineage>
        <taxon>Eukaryota</taxon>
        <taxon>Viridiplantae</taxon>
        <taxon>Streptophyta</taxon>
        <taxon>Embryophyta</taxon>
        <taxon>Tracheophyta</taxon>
        <taxon>Spermatophyta</taxon>
        <taxon>Magnoliopsida</taxon>
        <taxon>eudicotyledons</taxon>
        <taxon>Gunneridae</taxon>
        <taxon>Pentapetalae</taxon>
        <taxon>Caryophyllales</taxon>
        <taxon>Nepenthaceae</taxon>
        <taxon>Nepenthes</taxon>
    </lineage>
</organism>
<gene>
    <name evidence="2" type="ORF">Nepgr_004132</name>
</gene>
<dbReference type="AlphaFoldDB" id="A0AAD3XEQ4"/>
<comment type="caution">
    <text evidence="2">The sequence shown here is derived from an EMBL/GenBank/DDBJ whole genome shotgun (WGS) entry which is preliminary data.</text>
</comment>
<name>A0AAD3XEQ4_NEPGR</name>
<dbReference type="SUPFAM" id="SSF53098">
    <property type="entry name" value="Ribonuclease H-like"/>
    <property type="match status" value="1"/>
</dbReference>
<evidence type="ECO:0000313" key="3">
    <source>
        <dbReference type="Proteomes" id="UP001279734"/>
    </source>
</evidence>
<accession>A0AAD3XEQ4</accession>
<sequence length="182" mass="21645">MSKQWLRKWREFDKYCSETNLLISIAAALNPRNKMKIINFCFPVIYPEGEVARHITIVRDILCQLYEEFIIAYTAVTVENMAGDALPSSKMMDMEGVKGKGIVSGRLKFDDIIRKFDTVQNLKSELDVHLEKGVYVYKHKFDFKFDELEWWKVNNLKFLNIVRDGLRYILYFDHYNGFRIYF</sequence>
<dbReference type="GO" id="GO:0003677">
    <property type="term" value="F:DNA binding"/>
    <property type="evidence" value="ECO:0007669"/>
    <property type="project" value="InterPro"/>
</dbReference>
<protein>
    <recommendedName>
        <fullName evidence="1">hAT-like transposase RNase-H fold domain-containing protein</fullName>
    </recommendedName>
</protein>
<feature type="domain" description="hAT-like transposase RNase-H fold" evidence="1">
    <location>
        <begin position="11"/>
        <end position="69"/>
    </location>
</feature>
<dbReference type="PANTHER" id="PTHR23272:SF182">
    <property type="entry name" value="OS09G0381850 PROTEIN"/>
    <property type="match status" value="1"/>
</dbReference>
<dbReference type="PANTHER" id="PTHR23272">
    <property type="entry name" value="BED FINGER-RELATED"/>
    <property type="match status" value="1"/>
</dbReference>